<dbReference type="GO" id="GO:0045892">
    <property type="term" value="P:negative regulation of DNA-templated transcription"/>
    <property type="evidence" value="ECO:0007669"/>
    <property type="project" value="InterPro"/>
</dbReference>
<dbReference type="Proteomes" id="UP001652600">
    <property type="component" value="Chromosome 12"/>
</dbReference>
<dbReference type="RefSeq" id="XP_008442931.1">
    <property type="nucleotide sequence ID" value="XM_008444709.3"/>
</dbReference>
<dbReference type="GO" id="GO:0030915">
    <property type="term" value="C:Smc5-Smc6 complex"/>
    <property type="evidence" value="ECO:0007669"/>
    <property type="project" value="InterPro"/>
</dbReference>
<dbReference type="GeneID" id="103486681"/>
<sequence>MENPSSGVRGAMEENTLAILDTSEATKHTRDADDDRIAFLEAVRAASLLPENKSPPTFKMCEAIFKILRFGKSLELISTSYQLLNELDRQFPRVYMMNTNGSSMPHELVVVQEAWTPFVLGTDISDSERAAANDLTSGLLDSQGFHQLLQGLAEVSDVENFQALDTKVLSNMLLFHYLVNALEGDFVPRNQMYKETMNWVLVRESLLNMILCSRKMNYKGLMKDCVTTLCGFGQFLAEYDNAVQSSETSMAKQPKAIDTALATAFLHFGRLTCAAMLKLMVMVLEVDLSKKNADMQGHITRADGVRTPLAEIIQDELAYDKNILAPFLQVFKDSKWKLEIIVQFFWKYMSKEV</sequence>
<reference evidence="2" key="1">
    <citation type="submission" date="2025-08" db="UniProtKB">
        <authorList>
            <consortium name="RefSeq"/>
        </authorList>
    </citation>
    <scope>IDENTIFICATION</scope>
    <source>
        <tissue evidence="2">Stem</tissue>
    </source>
</reference>
<dbReference type="InterPro" id="IPR034561">
    <property type="entry name" value="SNI1"/>
</dbReference>
<name>A0A1S3B6E1_CUCME</name>
<dbReference type="GO" id="GO:0000976">
    <property type="term" value="F:transcription cis-regulatory region binding"/>
    <property type="evidence" value="ECO:0007669"/>
    <property type="project" value="TreeGrafter"/>
</dbReference>
<dbReference type="PANTHER" id="PTHR37243:SF2">
    <property type="entry name" value="NEGATIVE REGULATOR OF SYSTEMIC ACQUIRED RESISTANCE SNI1"/>
    <property type="match status" value="1"/>
</dbReference>
<evidence type="ECO:0000313" key="2">
    <source>
        <dbReference type="RefSeq" id="XP_008442931.1"/>
    </source>
</evidence>
<protein>
    <submittedName>
        <fullName evidence="2">Negative regulator of systemic acquired resistance SNI1 isoform X4</fullName>
    </submittedName>
</protein>
<dbReference type="GO" id="GO:0005634">
    <property type="term" value="C:nucleus"/>
    <property type="evidence" value="ECO:0007669"/>
    <property type="project" value="InterPro"/>
</dbReference>
<evidence type="ECO:0000313" key="1">
    <source>
        <dbReference type="Proteomes" id="UP001652600"/>
    </source>
</evidence>
<dbReference type="GO" id="GO:0010113">
    <property type="term" value="P:negative regulation of systemic acquired resistance"/>
    <property type="evidence" value="ECO:0007669"/>
    <property type="project" value="TreeGrafter"/>
</dbReference>
<dbReference type="GO" id="GO:0006974">
    <property type="term" value="P:DNA damage response"/>
    <property type="evidence" value="ECO:0007669"/>
    <property type="project" value="InterPro"/>
</dbReference>
<proteinExistence type="predicted"/>
<gene>
    <name evidence="2" type="primary">LOC103486681</name>
</gene>
<dbReference type="PANTHER" id="PTHR37243">
    <property type="entry name" value="NEGATIVE REGULATOR OF SYSTEMIC ACQUIRED RESISTANCE SNI1"/>
    <property type="match status" value="1"/>
</dbReference>
<dbReference type="AlphaFoldDB" id="A0A1S3B6E1"/>
<accession>A0A1S3B6E1</accession>
<keyword evidence="1" id="KW-1185">Reference proteome</keyword>
<organism evidence="1 2">
    <name type="scientific">Cucumis melo</name>
    <name type="common">Muskmelon</name>
    <dbReference type="NCBI Taxonomy" id="3656"/>
    <lineage>
        <taxon>Eukaryota</taxon>
        <taxon>Viridiplantae</taxon>
        <taxon>Streptophyta</taxon>
        <taxon>Embryophyta</taxon>
        <taxon>Tracheophyta</taxon>
        <taxon>Spermatophyta</taxon>
        <taxon>Magnoliopsida</taxon>
        <taxon>eudicotyledons</taxon>
        <taxon>Gunneridae</taxon>
        <taxon>Pentapetalae</taxon>
        <taxon>rosids</taxon>
        <taxon>fabids</taxon>
        <taxon>Cucurbitales</taxon>
        <taxon>Cucurbitaceae</taxon>
        <taxon>Benincaseae</taxon>
        <taxon>Cucumis</taxon>
    </lineage>
</organism>